<evidence type="ECO:0000313" key="2">
    <source>
        <dbReference type="Proteomes" id="UP001055879"/>
    </source>
</evidence>
<gene>
    <name evidence="1" type="ORF">L6452_31955</name>
</gene>
<sequence>MVNTATVTGGVSMKKKTKGRKKIEIKKIQSTNSRQVTFSKRRTGLFKKASCHRAEHDSTTGSNNVINQTVDMTPNTTTTVHDGFDLHHGGDQIGVHVGFDFHHGGEIGIDVVVSSPIG</sequence>
<reference evidence="1 2" key="2">
    <citation type="journal article" date="2022" name="Mol. Ecol. Resour.">
        <title>The genomes of chicory, endive, great burdock and yacon provide insights into Asteraceae paleo-polyploidization history and plant inulin production.</title>
        <authorList>
            <person name="Fan W."/>
            <person name="Wang S."/>
            <person name="Wang H."/>
            <person name="Wang A."/>
            <person name="Jiang F."/>
            <person name="Liu H."/>
            <person name="Zhao H."/>
            <person name="Xu D."/>
            <person name="Zhang Y."/>
        </authorList>
    </citation>
    <scope>NUCLEOTIDE SEQUENCE [LARGE SCALE GENOMIC DNA]</scope>
    <source>
        <strain evidence="2">cv. Niubang</strain>
    </source>
</reference>
<name>A0ACB8Z3U7_ARCLA</name>
<evidence type="ECO:0000313" key="1">
    <source>
        <dbReference type="EMBL" id="KAI3692146.1"/>
    </source>
</evidence>
<accession>A0ACB8Z3U7</accession>
<protein>
    <submittedName>
        <fullName evidence="1">Uncharacterized protein</fullName>
    </submittedName>
</protein>
<dbReference type="EMBL" id="CM042057">
    <property type="protein sequence ID" value="KAI3692146.1"/>
    <property type="molecule type" value="Genomic_DNA"/>
</dbReference>
<keyword evidence="2" id="KW-1185">Reference proteome</keyword>
<dbReference type="Proteomes" id="UP001055879">
    <property type="component" value="Linkage Group LG11"/>
</dbReference>
<proteinExistence type="predicted"/>
<reference evidence="2" key="1">
    <citation type="journal article" date="2022" name="Mol. Ecol. Resour.">
        <title>The genomes of chicory, endive, great burdock and yacon provide insights into Asteraceae palaeo-polyploidization history and plant inulin production.</title>
        <authorList>
            <person name="Fan W."/>
            <person name="Wang S."/>
            <person name="Wang H."/>
            <person name="Wang A."/>
            <person name="Jiang F."/>
            <person name="Liu H."/>
            <person name="Zhao H."/>
            <person name="Xu D."/>
            <person name="Zhang Y."/>
        </authorList>
    </citation>
    <scope>NUCLEOTIDE SEQUENCE [LARGE SCALE GENOMIC DNA]</scope>
    <source>
        <strain evidence="2">cv. Niubang</strain>
    </source>
</reference>
<comment type="caution">
    <text evidence="1">The sequence shown here is derived from an EMBL/GenBank/DDBJ whole genome shotgun (WGS) entry which is preliminary data.</text>
</comment>
<organism evidence="1 2">
    <name type="scientific">Arctium lappa</name>
    <name type="common">Greater burdock</name>
    <name type="synonym">Lappa major</name>
    <dbReference type="NCBI Taxonomy" id="4217"/>
    <lineage>
        <taxon>Eukaryota</taxon>
        <taxon>Viridiplantae</taxon>
        <taxon>Streptophyta</taxon>
        <taxon>Embryophyta</taxon>
        <taxon>Tracheophyta</taxon>
        <taxon>Spermatophyta</taxon>
        <taxon>Magnoliopsida</taxon>
        <taxon>eudicotyledons</taxon>
        <taxon>Gunneridae</taxon>
        <taxon>Pentapetalae</taxon>
        <taxon>asterids</taxon>
        <taxon>campanulids</taxon>
        <taxon>Asterales</taxon>
        <taxon>Asteraceae</taxon>
        <taxon>Carduoideae</taxon>
        <taxon>Cardueae</taxon>
        <taxon>Arctiinae</taxon>
        <taxon>Arctium</taxon>
    </lineage>
</organism>